<proteinExistence type="predicted"/>
<evidence type="ECO:0000256" key="1">
    <source>
        <dbReference type="SAM" id="SignalP"/>
    </source>
</evidence>
<keyword evidence="4" id="KW-1185">Reference proteome</keyword>
<dbReference type="EMBL" id="FUKO01000013">
    <property type="protein sequence ID" value="SJN24795.1"/>
    <property type="molecule type" value="Genomic_DNA"/>
</dbReference>
<evidence type="ECO:0000259" key="2">
    <source>
        <dbReference type="Pfam" id="PF13845"/>
    </source>
</evidence>
<dbReference type="RefSeq" id="WP_087130301.1">
    <property type="nucleotide sequence ID" value="NZ_FUKO01000013.1"/>
</dbReference>
<dbReference type="OrthoDB" id="3628931at2"/>
<protein>
    <recommendedName>
        <fullName evidence="2">Septum formation-related domain-containing protein</fullName>
    </recommendedName>
</protein>
<evidence type="ECO:0000313" key="4">
    <source>
        <dbReference type="Proteomes" id="UP000196320"/>
    </source>
</evidence>
<feature type="signal peptide" evidence="1">
    <location>
        <begin position="1"/>
        <end position="27"/>
    </location>
</feature>
<sequence>MSSTRIRRGVALTGAALALSLALTGCSMVSSVIGSGGSGGDAKRDDSGQVEDAQNIDIFNLKVGDCKLSDSEGEVQATDVVACDTPHDEEVYYEFDLDGDDFPDAAVIEDAVRDNCIPEFETYVGVPWEESSLDIRWLEPTAQTWKELGDRVVQCIIIDGAGGSLDASMKNAKI</sequence>
<organism evidence="3 4">
    <name type="scientific">Microbacterium esteraromaticum</name>
    <dbReference type="NCBI Taxonomy" id="57043"/>
    <lineage>
        <taxon>Bacteria</taxon>
        <taxon>Bacillati</taxon>
        <taxon>Actinomycetota</taxon>
        <taxon>Actinomycetes</taxon>
        <taxon>Micrococcales</taxon>
        <taxon>Microbacteriaceae</taxon>
        <taxon>Microbacterium</taxon>
    </lineage>
</organism>
<evidence type="ECO:0000313" key="3">
    <source>
        <dbReference type="EMBL" id="SJN24795.1"/>
    </source>
</evidence>
<feature type="chain" id="PRO_5039061413" description="Septum formation-related domain-containing protein" evidence="1">
    <location>
        <begin position="28"/>
        <end position="174"/>
    </location>
</feature>
<gene>
    <name evidence="3" type="ORF">FM104_04600</name>
</gene>
<keyword evidence="1" id="KW-0732">Signal</keyword>
<dbReference type="InterPro" id="IPR026004">
    <property type="entry name" value="Septum_form"/>
</dbReference>
<dbReference type="Proteomes" id="UP000196320">
    <property type="component" value="Unassembled WGS sequence"/>
</dbReference>
<reference evidence="3 4" key="1">
    <citation type="submission" date="2017-02" db="EMBL/GenBank/DDBJ databases">
        <authorList>
            <person name="Peterson S.W."/>
        </authorList>
    </citation>
    <scope>NUCLEOTIDE SEQUENCE [LARGE SCALE GENOMIC DNA]</scope>
    <source>
        <strain evidence="3 4">B Mb 05.01</strain>
    </source>
</reference>
<dbReference type="PROSITE" id="PS51257">
    <property type="entry name" value="PROKAR_LIPOPROTEIN"/>
    <property type="match status" value="1"/>
</dbReference>
<name>A0A1R4IYY8_9MICO</name>
<dbReference type="Pfam" id="PF13845">
    <property type="entry name" value="Septum_form"/>
    <property type="match status" value="1"/>
</dbReference>
<feature type="domain" description="Septum formation-related" evidence="2">
    <location>
        <begin position="64"/>
        <end position="158"/>
    </location>
</feature>
<accession>A0A1R4IYY8</accession>
<dbReference type="AlphaFoldDB" id="A0A1R4IYY8"/>